<organism evidence="1 2">
    <name type="scientific">Leptospira kirschneri str. H1</name>
    <dbReference type="NCBI Taxonomy" id="1049966"/>
    <lineage>
        <taxon>Bacteria</taxon>
        <taxon>Pseudomonadati</taxon>
        <taxon>Spirochaetota</taxon>
        <taxon>Spirochaetia</taxon>
        <taxon>Leptospirales</taxon>
        <taxon>Leptospiraceae</taxon>
        <taxon>Leptospira</taxon>
    </lineage>
</organism>
<name>A0A0E2BA34_9LEPT</name>
<accession>A0A0E2BA34</accession>
<dbReference type="EMBL" id="AHMY02000066">
    <property type="protein sequence ID" value="EKO13981.1"/>
    <property type="molecule type" value="Genomic_DNA"/>
</dbReference>
<dbReference type="Proteomes" id="UP000006253">
    <property type="component" value="Unassembled WGS sequence"/>
</dbReference>
<dbReference type="AlphaFoldDB" id="A0A0E2BA34"/>
<evidence type="ECO:0000313" key="2">
    <source>
        <dbReference type="Proteomes" id="UP000006253"/>
    </source>
</evidence>
<proteinExistence type="predicted"/>
<sequence length="50" mass="5855">QLTQSKNRLHSLFTQAGLTQITKKHLRTKVSREASVTLLSDRTKRKQKEY</sequence>
<reference evidence="1 2" key="1">
    <citation type="submission" date="2012-10" db="EMBL/GenBank/DDBJ databases">
        <authorList>
            <person name="Harkins D.M."/>
            <person name="Durkin A.S."/>
            <person name="Brinkac L.M."/>
            <person name="Selengut J.D."/>
            <person name="Sanka R."/>
            <person name="DePew J."/>
            <person name="Purushe J."/>
            <person name="Peacock S.J."/>
            <person name="Thaipadungpanit J."/>
            <person name="Wuthiekanun V.W."/>
            <person name="Day N.P."/>
            <person name="Vinetz J.M."/>
            <person name="Sutton G.G."/>
            <person name="Nelson W.C."/>
            <person name="Fouts D.E."/>
        </authorList>
    </citation>
    <scope>NUCLEOTIDE SEQUENCE [LARGE SCALE GENOMIC DNA]</scope>
    <source>
        <strain evidence="1 2">H1</strain>
    </source>
</reference>
<feature type="non-terminal residue" evidence="1">
    <location>
        <position position="1"/>
    </location>
</feature>
<evidence type="ECO:0000313" key="1">
    <source>
        <dbReference type="EMBL" id="EKO13981.1"/>
    </source>
</evidence>
<protein>
    <submittedName>
        <fullName evidence="1">Uncharacterized protein</fullName>
    </submittedName>
</protein>
<comment type="caution">
    <text evidence="1">The sequence shown here is derived from an EMBL/GenBank/DDBJ whole genome shotgun (WGS) entry which is preliminary data.</text>
</comment>
<gene>
    <name evidence="1" type="ORF">LEP1GSC081_0328</name>
</gene>